<feature type="region of interest" description="Disordered" evidence="1">
    <location>
        <begin position="53"/>
        <end position="92"/>
    </location>
</feature>
<keyword evidence="3" id="KW-1185">Reference proteome</keyword>
<evidence type="ECO:0000256" key="1">
    <source>
        <dbReference type="SAM" id="MobiDB-lite"/>
    </source>
</evidence>
<feature type="compositionally biased region" description="Low complexity" evidence="1">
    <location>
        <begin position="61"/>
        <end position="91"/>
    </location>
</feature>
<comment type="caution">
    <text evidence="2">The sequence shown here is derived from an EMBL/GenBank/DDBJ whole genome shotgun (WGS) entry which is preliminary data.</text>
</comment>
<feature type="region of interest" description="Disordered" evidence="1">
    <location>
        <begin position="146"/>
        <end position="243"/>
    </location>
</feature>
<evidence type="ECO:0000313" key="3">
    <source>
        <dbReference type="Proteomes" id="UP001209878"/>
    </source>
</evidence>
<organism evidence="2 3">
    <name type="scientific">Ridgeia piscesae</name>
    <name type="common">Tubeworm</name>
    <dbReference type="NCBI Taxonomy" id="27915"/>
    <lineage>
        <taxon>Eukaryota</taxon>
        <taxon>Metazoa</taxon>
        <taxon>Spiralia</taxon>
        <taxon>Lophotrochozoa</taxon>
        <taxon>Annelida</taxon>
        <taxon>Polychaeta</taxon>
        <taxon>Sedentaria</taxon>
        <taxon>Canalipalpata</taxon>
        <taxon>Sabellida</taxon>
        <taxon>Siboglinidae</taxon>
        <taxon>Ridgeia</taxon>
    </lineage>
</organism>
<name>A0AAD9UG24_RIDPI</name>
<proteinExistence type="predicted"/>
<reference evidence="2" key="1">
    <citation type="journal article" date="2023" name="Mol. Biol. Evol.">
        <title>Third-Generation Sequencing Reveals the Adaptive Role of the Epigenome in Three Deep-Sea Polychaetes.</title>
        <authorList>
            <person name="Perez M."/>
            <person name="Aroh O."/>
            <person name="Sun Y."/>
            <person name="Lan Y."/>
            <person name="Juniper S.K."/>
            <person name="Young C.R."/>
            <person name="Angers B."/>
            <person name="Qian P.Y."/>
        </authorList>
    </citation>
    <scope>NUCLEOTIDE SEQUENCE</scope>
    <source>
        <strain evidence="2">R07B-5</strain>
    </source>
</reference>
<sequence>MGSCFRVRLLRSKNSYDIADPYSDTYSTRESYHRTSGDSSAWQLVYDGTRWTNEPVGGGSNSLPGSSGLNGTSSPVVQAASSPVKASPPVSDEAAKAANTSYDVEGYEGIDLEYEADSLTGTWDSRPNHEAHEEMKQRASLILEQRSSSGRAKTHETIKQIETNDNTTTDDRENVTQPLENGVDGASDQDAGEQTTSDGDAQEQTTPEVRQHESCRPVASGAYSVRFDVPDTADSDDEERTNK</sequence>
<dbReference type="AlphaFoldDB" id="A0AAD9UG24"/>
<gene>
    <name evidence="2" type="ORF">NP493_147g01034</name>
</gene>
<dbReference type="EMBL" id="JAODUO010000147">
    <property type="protein sequence ID" value="KAK2187999.1"/>
    <property type="molecule type" value="Genomic_DNA"/>
</dbReference>
<feature type="compositionally biased region" description="Acidic residues" evidence="1">
    <location>
        <begin position="231"/>
        <end position="243"/>
    </location>
</feature>
<accession>A0AAD9UG24</accession>
<dbReference type="Proteomes" id="UP001209878">
    <property type="component" value="Unassembled WGS sequence"/>
</dbReference>
<protein>
    <submittedName>
        <fullName evidence="2">Uncharacterized protein</fullName>
    </submittedName>
</protein>
<evidence type="ECO:0000313" key="2">
    <source>
        <dbReference type="EMBL" id="KAK2187999.1"/>
    </source>
</evidence>
<feature type="compositionally biased region" description="Polar residues" evidence="1">
    <location>
        <begin position="192"/>
        <end position="208"/>
    </location>
</feature>